<reference evidence="3" key="1">
    <citation type="submission" date="2013-10" db="EMBL/GenBank/DDBJ databases">
        <title>Genome sequencing of Onchocerca volvulus.</title>
        <authorList>
            <person name="Cotton J."/>
            <person name="Tsai J."/>
            <person name="Stanley E."/>
            <person name="Tracey A."/>
            <person name="Holroyd N."/>
            <person name="Lustigman S."/>
            <person name="Berriman M."/>
        </authorList>
    </citation>
    <scope>NUCLEOTIDE SEQUENCE</scope>
</reference>
<name>A0A8R1TTL7_ONCVO</name>
<keyword evidence="1" id="KW-1133">Transmembrane helix</keyword>
<dbReference type="EnsemblMetazoa" id="OVOC4931.1">
    <property type="protein sequence ID" value="OVOC4931.1"/>
    <property type="gene ID" value="WBGene00241740"/>
</dbReference>
<dbReference type="AlphaFoldDB" id="A0A8R1TTL7"/>
<keyword evidence="1" id="KW-0472">Membrane</keyword>
<reference evidence="2" key="2">
    <citation type="submission" date="2022-06" db="UniProtKB">
        <authorList>
            <consortium name="EnsemblMetazoa"/>
        </authorList>
    </citation>
    <scope>IDENTIFICATION</scope>
</reference>
<evidence type="ECO:0000313" key="2">
    <source>
        <dbReference type="EnsemblMetazoa" id="OVOC4931.1"/>
    </source>
</evidence>
<organism evidence="2 3">
    <name type="scientific">Onchocerca volvulus</name>
    <dbReference type="NCBI Taxonomy" id="6282"/>
    <lineage>
        <taxon>Eukaryota</taxon>
        <taxon>Metazoa</taxon>
        <taxon>Ecdysozoa</taxon>
        <taxon>Nematoda</taxon>
        <taxon>Chromadorea</taxon>
        <taxon>Rhabditida</taxon>
        <taxon>Spirurina</taxon>
        <taxon>Spiruromorpha</taxon>
        <taxon>Filarioidea</taxon>
        <taxon>Onchocercidae</taxon>
        <taxon>Onchocerca</taxon>
    </lineage>
</organism>
<dbReference type="Proteomes" id="UP000024404">
    <property type="component" value="Unassembled WGS sequence"/>
</dbReference>
<sequence length="75" mass="8760">MTWLIKTNAVTFTAKSKAEKNINQKIVSDFKINVNSSSLISFTTFCIFTQNFLFLRKQQYFISQLLLGQRTEINF</sequence>
<proteinExistence type="predicted"/>
<feature type="transmembrane region" description="Helical" evidence="1">
    <location>
        <begin position="38"/>
        <end position="55"/>
    </location>
</feature>
<keyword evidence="1" id="KW-0812">Transmembrane</keyword>
<protein>
    <submittedName>
        <fullName evidence="2">Uncharacterized protein</fullName>
    </submittedName>
</protein>
<evidence type="ECO:0000313" key="3">
    <source>
        <dbReference type="Proteomes" id="UP000024404"/>
    </source>
</evidence>
<evidence type="ECO:0000256" key="1">
    <source>
        <dbReference type="SAM" id="Phobius"/>
    </source>
</evidence>
<accession>A0A8R1TTL7</accession>
<dbReference type="EMBL" id="CMVM020000146">
    <property type="status" value="NOT_ANNOTATED_CDS"/>
    <property type="molecule type" value="Genomic_DNA"/>
</dbReference>
<keyword evidence="3" id="KW-1185">Reference proteome</keyword>